<gene>
    <name evidence="2" type="ORF">DL89DRAFT_85762</name>
</gene>
<keyword evidence="3" id="KW-1185">Reference proteome</keyword>
<dbReference type="RefSeq" id="XP_040746317.1">
    <property type="nucleotide sequence ID" value="XM_040892168.1"/>
</dbReference>
<dbReference type="OrthoDB" id="10268011at2759"/>
<dbReference type="GO" id="GO:0006382">
    <property type="term" value="P:adenosine to inosine editing"/>
    <property type="evidence" value="ECO:0007669"/>
    <property type="project" value="TreeGrafter"/>
</dbReference>
<dbReference type="EMBL" id="MCFD01000002">
    <property type="protein sequence ID" value="ORX72977.1"/>
    <property type="molecule type" value="Genomic_DNA"/>
</dbReference>
<dbReference type="AlphaFoldDB" id="A0A1Y1WHJ8"/>
<dbReference type="GO" id="GO:0005737">
    <property type="term" value="C:cytoplasm"/>
    <property type="evidence" value="ECO:0007669"/>
    <property type="project" value="TreeGrafter"/>
</dbReference>
<dbReference type="GO" id="GO:0003725">
    <property type="term" value="F:double-stranded RNA binding"/>
    <property type="evidence" value="ECO:0007669"/>
    <property type="project" value="TreeGrafter"/>
</dbReference>
<reference evidence="2 3" key="1">
    <citation type="submission" date="2016-07" db="EMBL/GenBank/DDBJ databases">
        <title>Pervasive Adenine N6-methylation of Active Genes in Fungi.</title>
        <authorList>
            <consortium name="DOE Joint Genome Institute"/>
            <person name="Mondo S.J."/>
            <person name="Dannebaum R.O."/>
            <person name="Kuo R.C."/>
            <person name="Labutti K."/>
            <person name="Haridas S."/>
            <person name="Kuo A."/>
            <person name="Salamov A."/>
            <person name="Ahrendt S.R."/>
            <person name="Lipzen A."/>
            <person name="Sullivan W."/>
            <person name="Andreopoulos W.B."/>
            <person name="Clum A."/>
            <person name="Lindquist E."/>
            <person name="Daum C."/>
            <person name="Ramamoorthy G.K."/>
            <person name="Gryganskyi A."/>
            <person name="Culley D."/>
            <person name="Magnuson J.K."/>
            <person name="James T.Y."/>
            <person name="O'Malley M.A."/>
            <person name="Stajich J.E."/>
            <person name="Spatafora J.W."/>
            <person name="Visel A."/>
            <person name="Grigoriev I.V."/>
        </authorList>
    </citation>
    <scope>NUCLEOTIDE SEQUENCE [LARGE SCALE GENOMIC DNA]</scope>
    <source>
        <strain evidence="2 3">ATCC 12442</strain>
    </source>
</reference>
<dbReference type="GO" id="GO:0003726">
    <property type="term" value="F:double-stranded RNA adenosine deaminase activity"/>
    <property type="evidence" value="ECO:0007669"/>
    <property type="project" value="TreeGrafter"/>
</dbReference>
<proteinExistence type="predicted"/>
<comment type="caution">
    <text evidence="2">The sequence shown here is derived from an EMBL/GenBank/DDBJ whole genome shotgun (WGS) entry which is preliminary data.</text>
</comment>
<organism evidence="2 3">
    <name type="scientific">Linderina pennispora</name>
    <dbReference type="NCBI Taxonomy" id="61395"/>
    <lineage>
        <taxon>Eukaryota</taxon>
        <taxon>Fungi</taxon>
        <taxon>Fungi incertae sedis</taxon>
        <taxon>Zoopagomycota</taxon>
        <taxon>Kickxellomycotina</taxon>
        <taxon>Kickxellomycetes</taxon>
        <taxon>Kickxellales</taxon>
        <taxon>Kickxellaceae</taxon>
        <taxon>Linderina</taxon>
    </lineage>
</organism>
<evidence type="ECO:0000259" key="1">
    <source>
        <dbReference type="PROSITE" id="PS50141"/>
    </source>
</evidence>
<dbReference type="Proteomes" id="UP000193922">
    <property type="component" value="Unassembled WGS sequence"/>
</dbReference>
<feature type="domain" description="A to I editase" evidence="1">
    <location>
        <begin position="56"/>
        <end position="383"/>
    </location>
</feature>
<protein>
    <submittedName>
        <fullName evidence="2">Adenosine deaminase/editase</fullName>
    </submittedName>
</protein>
<dbReference type="GO" id="GO:0006396">
    <property type="term" value="P:RNA processing"/>
    <property type="evidence" value="ECO:0007669"/>
    <property type="project" value="InterPro"/>
</dbReference>
<evidence type="ECO:0000313" key="3">
    <source>
        <dbReference type="Proteomes" id="UP000193922"/>
    </source>
</evidence>
<dbReference type="GeneID" id="63808816"/>
<sequence length="391" mass="42353">MDTSAADQIAQCVIDQYNRLPKKGKPATKAPGKDEWTVLAGIVFETRNASKYECVALGTGLKCLHMQQLSKFGDSVHDSHAEVIARRALVVYLAEQLLLCKQDKDSIFESQDGRFKVKESLGLKVHLYTSQSPCGDATVEHLQTAQDKAEDSEPSAKRRKVGDGSVIRGHQKFTDTGSLRLKPGRADSIPTTSMSCSDKIARWNVLGLQGALLATLIPPMYLASVVVGELFTESSVDRALNRRVAGVTGLPEAYRANTCQVRHTTVDFARGQAVMKSLAAEAITADASVCWYRGAKASAALVNGRRQGAKAKKGVCQPANLWPDICKAAIFRKLSPLVLGDEEAVSYRQAKDRAVDYTAAKACLLSKPPFTAWVKCPDGHEAFDVTGTLLV</sequence>
<dbReference type="InterPro" id="IPR002466">
    <property type="entry name" value="A_deamin"/>
</dbReference>
<dbReference type="SMART" id="SM00552">
    <property type="entry name" value="ADEAMc"/>
    <property type="match status" value="1"/>
</dbReference>
<dbReference type="PANTHER" id="PTHR10910">
    <property type="entry name" value="EUKARYOTE SPECIFIC DSRNA BINDING PROTEIN"/>
    <property type="match status" value="1"/>
</dbReference>
<dbReference type="PANTHER" id="PTHR10910:SF62">
    <property type="entry name" value="AT07585P-RELATED"/>
    <property type="match status" value="1"/>
</dbReference>
<dbReference type="PROSITE" id="PS50141">
    <property type="entry name" value="A_DEAMIN_EDITASE"/>
    <property type="match status" value="1"/>
</dbReference>
<dbReference type="GO" id="GO:0008251">
    <property type="term" value="F:tRNA-specific adenosine deaminase activity"/>
    <property type="evidence" value="ECO:0007669"/>
    <property type="project" value="TreeGrafter"/>
</dbReference>
<dbReference type="Pfam" id="PF02137">
    <property type="entry name" value="A_deamin"/>
    <property type="match status" value="1"/>
</dbReference>
<evidence type="ECO:0000313" key="2">
    <source>
        <dbReference type="EMBL" id="ORX72977.1"/>
    </source>
</evidence>
<dbReference type="GO" id="GO:0005730">
    <property type="term" value="C:nucleolus"/>
    <property type="evidence" value="ECO:0007669"/>
    <property type="project" value="TreeGrafter"/>
</dbReference>
<accession>A0A1Y1WHJ8</accession>
<name>A0A1Y1WHJ8_9FUNG</name>
<dbReference type="STRING" id="61395.A0A1Y1WHJ8"/>